<dbReference type="PANTHER" id="PTHR12358">
    <property type="entry name" value="SPHINGOSINE KINASE"/>
    <property type="match status" value="1"/>
</dbReference>
<dbReference type="Pfam" id="PF19279">
    <property type="entry name" value="YegS_C"/>
    <property type="match status" value="1"/>
</dbReference>
<dbReference type="PROSITE" id="PS50146">
    <property type="entry name" value="DAGK"/>
    <property type="match status" value="1"/>
</dbReference>
<keyword evidence="7" id="KW-0594">Phospholipid biosynthesis</keyword>
<dbReference type="Pfam" id="PF00781">
    <property type="entry name" value="DAGK_cat"/>
    <property type="match status" value="1"/>
</dbReference>
<dbReference type="InterPro" id="IPR001206">
    <property type="entry name" value="Diacylglycerol_kinase_cat_dom"/>
</dbReference>
<dbReference type="InterPro" id="IPR017438">
    <property type="entry name" value="ATP-NAD_kinase_N"/>
</dbReference>
<dbReference type="InterPro" id="IPR045540">
    <property type="entry name" value="YegS/DAGK_C"/>
</dbReference>
<evidence type="ECO:0000256" key="1">
    <source>
        <dbReference type="ARBA" id="ARBA00001946"/>
    </source>
</evidence>
<proteinExistence type="inferred from homology"/>
<evidence type="ECO:0000313" key="11">
    <source>
        <dbReference type="Proteomes" id="UP001060164"/>
    </source>
</evidence>
<dbReference type="SMART" id="SM00046">
    <property type="entry name" value="DAGKc"/>
    <property type="match status" value="1"/>
</dbReference>
<keyword evidence="4" id="KW-0547">Nucleotide-binding</keyword>
<comment type="similarity">
    <text evidence="2">Belongs to the diacylglycerol/lipid kinase family.</text>
</comment>
<evidence type="ECO:0000256" key="4">
    <source>
        <dbReference type="ARBA" id="ARBA00022741"/>
    </source>
</evidence>
<accession>A0ABY5VEI7</accession>
<keyword evidence="8" id="KW-1208">Phospholipid metabolism</keyword>
<keyword evidence="3" id="KW-0808">Transferase</keyword>
<evidence type="ECO:0000256" key="7">
    <source>
        <dbReference type="ARBA" id="ARBA00023209"/>
    </source>
</evidence>
<dbReference type="RefSeq" id="WP_028527466.1">
    <property type="nucleotide sequence ID" value="NZ_CABLBR010000001.1"/>
</dbReference>
<sequence length="306" mass="33621">MYYFIINPKSRSDLGAKIWSQVEQELQKRRVVYQAFLTKYRGHAKKLARMLSDTLTQEDILAAIGGDGTLNEIVSGLTHPEQITLGYIPTGSGNDFARGVGLAKDVPTALQAILKPQVIRKIDIGVCHASGRERRFVISSGIGFDAGICHEALASPIKDFLNRFGLGKLTYASIALRHLLFFKRFDLRLSMDGGRSASFCNVWFAAAMNLKYEGGGFKFCPSANSADGFLDLMVVSGISRLKVLLMLPAAFFGKHTHLRGVLFLRCRSVHISTSIKRPVHLDGESGGSLDSLTISCLRKQLSVIIK</sequence>
<dbReference type="PANTHER" id="PTHR12358:SF54">
    <property type="entry name" value="SPHINGOSINE KINASE RELATED PROTEIN"/>
    <property type="match status" value="1"/>
</dbReference>
<dbReference type="Gene3D" id="3.40.50.10330">
    <property type="entry name" value="Probable inorganic polyphosphate/atp-NAD kinase, domain 1"/>
    <property type="match status" value="1"/>
</dbReference>
<name>A0ABY5VEI7_9FIRM</name>
<dbReference type="EMBL" id="CP102290">
    <property type="protein sequence ID" value="UWP58772.1"/>
    <property type="molecule type" value="Genomic_DNA"/>
</dbReference>
<dbReference type="InterPro" id="IPR016064">
    <property type="entry name" value="NAD/diacylglycerol_kinase_sf"/>
</dbReference>
<dbReference type="NCBIfam" id="TIGR00147">
    <property type="entry name" value="YegS/Rv2252/BmrU family lipid kinase"/>
    <property type="match status" value="1"/>
</dbReference>
<dbReference type="Proteomes" id="UP001060164">
    <property type="component" value="Chromosome"/>
</dbReference>
<evidence type="ECO:0000256" key="8">
    <source>
        <dbReference type="ARBA" id="ARBA00023264"/>
    </source>
</evidence>
<evidence type="ECO:0000256" key="3">
    <source>
        <dbReference type="ARBA" id="ARBA00022679"/>
    </source>
</evidence>
<dbReference type="InterPro" id="IPR005218">
    <property type="entry name" value="Diacylglycerol/lipid_kinase"/>
</dbReference>
<gene>
    <name evidence="10" type="ORF">NQ502_15565</name>
</gene>
<keyword evidence="11" id="KW-1185">Reference proteome</keyword>
<feature type="domain" description="DAGKc" evidence="9">
    <location>
        <begin position="1"/>
        <end position="130"/>
    </location>
</feature>
<protein>
    <submittedName>
        <fullName evidence="10">Diacylglycerol kinase family lipid kinase</fullName>
    </submittedName>
</protein>
<evidence type="ECO:0000256" key="5">
    <source>
        <dbReference type="ARBA" id="ARBA00022777"/>
    </source>
</evidence>
<comment type="cofactor">
    <cofactor evidence="1">
        <name>Mg(2+)</name>
        <dbReference type="ChEBI" id="CHEBI:18420"/>
    </cofactor>
</comment>
<keyword evidence="6" id="KW-0067">ATP-binding</keyword>
<evidence type="ECO:0000259" key="9">
    <source>
        <dbReference type="PROSITE" id="PS50146"/>
    </source>
</evidence>
<evidence type="ECO:0000256" key="6">
    <source>
        <dbReference type="ARBA" id="ARBA00022840"/>
    </source>
</evidence>
<reference evidence="10" key="1">
    <citation type="journal article" date="2022" name="Cell">
        <title>Design, construction, and in vivo augmentation of a complex gut microbiome.</title>
        <authorList>
            <person name="Cheng A.G."/>
            <person name="Ho P.Y."/>
            <person name="Aranda-Diaz A."/>
            <person name="Jain S."/>
            <person name="Yu F.B."/>
            <person name="Meng X."/>
            <person name="Wang M."/>
            <person name="Iakiviak M."/>
            <person name="Nagashima K."/>
            <person name="Zhao A."/>
            <person name="Murugkar P."/>
            <person name="Patil A."/>
            <person name="Atabakhsh K."/>
            <person name="Weakley A."/>
            <person name="Yan J."/>
            <person name="Brumbaugh A.R."/>
            <person name="Higginbottom S."/>
            <person name="Dimas A."/>
            <person name="Shiver A.L."/>
            <person name="Deutschbauer A."/>
            <person name="Neff N."/>
            <person name="Sonnenburg J.L."/>
            <person name="Huang K.C."/>
            <person name="Fischbach M.A."/>
        </authorList>
    </citation>
    <scope>NUCLEOTIDE SEQUENCE</scope>
    <source>
        <strain evidence="10">DSM 19829</strain>
    </source>
</reference>
<dbReference type="SUPFAM" id="SSF111331">
    <property type="entry name" value="NAD kinase/diacylglycerol kinase-like"/>
    <property type="match status" value="1"/>
</dbReference>
<keyword evidence="5 10" id="KW-0418">Kinase</keyword>
<evidence type="ECO:0000256" key="2">
    <source>
        <dbReference type="ARBA" id="ARBA00005983"/>
    </source>
</evidence>
<evidence type="ECO:0000313" key="10">
    <source>
        <dbReference type="EMBL" id="UWP58772.1"/>
    </source>
</evidence>
<keyword evidence="7" id="KW-0443">Lipid metabolism</keyword>
<dbReference type="InterPro" id="IPR050187">
    <property type="entry name" value="Lipid_Phosphate_FormReg"/>
</dbReference>
<keyword evidence="7" id="KW-0444">Lipid biosynthesis</keyword>
<dbReference type="Gene3D" id="2.60.200.40">
    <property type="match status" value="1"/>
</dbReference>
<dbReference type="GO" id="GO:0016301">
    <property type="term" value="F:kinase activity"/>
    <property type="evidence" value="ECO:0007669"/>
    <property type="project" value="UniProtKB-KW"/>
</dbReference>
<organism evidence="10 11">
    <name type="scientific">Ruminococcus gauvreauii</name>
    <dbReference type="NCBI Taxonomy" id="438033"/>
    <lineage>
        <taxon>Bacteria</taxon>
        <taxon>Bacillati</taxon>
        <taxon>Bacillota</taxon>
        <taxon>Clostridia</taxon>
        <taxon>Eubacteriales</taxon>
        <taxon>Oscillospiraceae</taxon>
        <taxon>Ruminococcus</taxon>
    </lineage>
</organism>